<dbReference type="Pfam" id="PF01522">
    <property type="entry name" value="Polysacc_deac_1"/>
    <property type="match status" value="1"/>
</dbReference>
<evidence type="ECO:0000313" key="3">
    <source>
        <dbReference type="Proteomes" id="UP001500394"/>
    </source>
</evidence>
<proteinExistence type="predicted"/>
<evidence type="ECO:0000313" key="2">
    <source>
        <dbReference type="EMBL" id="GAA4513471.1"/>
    </source>
</evidence>
<feature type="domain" description="NodB homology" evidence="1">
    <location>
        <begin position="95"/>
        <end position="303"/>
    </location>
</feature>
<dbReference type="Gene3D" id="3.20.20.370">
    <property type="entry name" value="Glycoside hydrolase/deacetylase"/>
    <property type="match status" value="1"/>
</dbReference>
<evidence type="ECO:0000259" key="1">
    <source>
        <dbReference type="PROSITE" id="PS51677"/>
    </source>
</evidence>
<name>A0ABP8QYV3_9SPHI</name>
<reference evidence="3" key="1">
    <citation type="journal article" date="2019" name="Int. J. Syst. Evol. Microbiol.">
        <title>The Global Catalogue of Microorganisms (GCM) 10K type strain sequencing project: providing services to taxonomists for standard genome sequencing and annotation.</title>
        <authorList>
            <consortium name="The Broad Institute Genomics Platform"/>
            <consortium name="The Broad Institute Genome Sequencing Center for Infectious Disease"/>
            <person name="Wu L."/>
            <person name="Ma J."/>
        </authorList>
    </citation>
    <scope>NUCLEOTIDE SEQUENCE [LARGE SCALE GENOMIC DNA]</scope>
    <source>
        <strain evidence="3">JCM 17858</strain>
    </source>
</reference>
<dbReference type="PROSITE" id="PS51677">
    <property type="entry name" value="NODB"/>
    <property type="match status" value="1"/>
</dbReference>
<organism evidence="2 3">
    <name type="scientific">Sphingobacterium thermophilum</name>
    <dbReference type="NCBI Taxonomy" id="768534"/>
    <lineage>
        <taxon>Bacteria</taxon>
        <taxon>Pseudomonadati</taxon>
        <taxon>Bacteroidota</taxon>
        <taxon>Sphingobacteriia</taxon>
        <taxon>Sphingobacteriales</taxon>
        <taxon>Sphingobacteriaceae</taxon>
        <taxon>Sphingobacterium</taxon>
    </lineage>
</organism>
<dbReference type="RefSeq" id="WP_345065344.1">
    <property type="nucleotide sequence ID" value="NZ_BAABGR010000008.1"/>
</dbReference>
<dbReference type="InterPro" id="IPR002509">
    <property type="entry name" value="NODB_dom"/>
</dbReference>
<sequence length="312" mass="36075">MLRGLYKLTGVVLGSLVLQSCNNFSNSALGSQTIDSIFNKDKHTLASRPVLHDKWDSLRKNLIVFKVDSLNPVDIKIQRKRLKDSLRREFDKKPKHIYLTFDDGPLVGSKAIDSIARVKNVKVNAFVVGRHATMGKTRQRDLNRYVENPLVAVYNHSYTHGFNRLTSFYANSDNAFEDFKKNEEQVQLSAKIARLPGRNIWIYDKERKIDIPSAAPTADKLFADGYKVFGWDVEWRLDGYTGNPNIPLETVFHRIVNFMNNKSSREPNNVVFLMHDNMFQTKKGQKLLGDLIDSLKKMDYKFEFMEDYPIKY</sequence>
<accession>A0ABP8QYV3</accession>
<comment type="caution">
    <text evidence="2">The sequence shown here is derived from an EMBL/GenBank/DDBJ whole genome shotgun (WGS) entry which is preliminary data.</text>
</comment>
<dbReference type="InterPro" id="IPR011330">
    <property type="entry name" value="Glyco_hydro/deAcase_b/a-brl"/>
</dbReference>
<dbReference type="SUPFAM" id="SSF88713">
    <property type="entry name" value="Glycoside hydrolase/deacetylase"/>
    <property type="match status" value="1"/>
</dbReference>
<dbReference type="EMBL" id="BAABGR010000008">
    <property type="protein sequence ID" value="GAA4513471.1"/>
    <property type="molecule type" value="Genomic_DNA"/>
</dbReference>
<protein>
    <recommendedName>
        <fullName evidence="1">NodB homology domain-containing protein</fullName>
    </recommendedName>
</protein>
<dbReference type="PROSITE" id="PS51257">
    <property type="entry name" value="PROKAR_LIPOPROTEIN"/>
    <property type="match status" value="1"/>
</dbReference>
<keyword evidence="3" id="KW-1185">Reference proteome</keyword>
<gene>
    <name evidence="2" type="ORF">GCM10023173_09030</name>
</gene>
<dbReference type="Proteomes" id="UP001500394">
    <property type="component" value="Unassembled WGS sequence"/>
</dbReference>